<evidence type="ECO:0000256" key="1">
    <source>
        <dbReference type="SAM" id="Phobius"/>
    </source>
</evidence>
<sequence>MASNSVFKYDEAMGSLMAITAGIFTYNWYMLYGGALTRARRAFLNVANVLDTYQIYNRKYGHFYESDPDTPGDAADTFKKAAASSLGDIFKESGPATSDDRSRFEEVRCECDTTASSANLL</sequence>
<keyword evidence="1" id="KW-1133">Transmembrane helix</keyword>
<reference evidence="4" key="1">
    <citation type="submission" date="2016-06" db="UniProtKB">
        <authorList>
            <consortium name="WormBaseParasite"/>
        </authorList>
    </citation>
    <scope>IDENTIFICATION</scope>
</reference>
<dbReference type="EMBL" id="UYRT01006649">
    <property type="protein sequence ID" value="VDK40878.1"/>
    <property type="molecule type" value="Genomic_DNA"/>
</dbReference>
<evidence type="ECO:0000313" key="2">
    <source>
        <dbReference type="EMBL" id="VDK40878.1"/>
    </source>
</evidence>
<proteinExistence type="predicted"/>
<keyword evidence="1" id="KW-0472">Membrane</keyword>
<organism evidence="4">
    <name type="scientific">Gongylonema pulchrum</name>
    <dbReference type="NCBI Taxonomy" id="637853"/>
    <lineage>
        <taxon>Eukaryota</taxon>
        <taxon>Metazoa</taxon>
        <taxon>Ecdysozoa</taxon>
        <taxon>Nematoda</taxon>
        <taxon>Chromadorea</taxon>
        <taxon>Rhabditida</taxon>
        <taxon>Spirurina</taxon>
        <taxon>Spiruromorpha</taxon>
        <taxon>Spiruroidea</taxon>
        <taxon>Gongylonematidae</taxon>
        <taxon>Gongylonema</taxon>
    </lineage>
</organism>
<gene>
    <name evidence="2" type="ORF">GPUH_LOCUS3765</name>
</gene>
<evidence type="ECO:0000313" key="3">
    <source>
        <dbReference type="Proteomes" id="UP000271098"/>
    </source>
</evidence>
<protein>
    <submittedName>
        <fullName evidence="4">ABC transmembrane type-1 domain-containing protein</fullName>
    </submittedName>
</protein>
<evidence type="ECO:0000313" key="4">
    <source>
        <dbReference type="WBParaSite" id="GPUH_0000377201-mRNA-1"/>
    </source>
</evidence>
<dbReference type="Proteomes" id="UP000271098">
    <property type="component" value="Unassembled WGS sequence"/>
</dbReference>
<dbReference type="OrthoDB" id="5836881at2759"/>
<keyword evidence="3" id="KW-1185">Reference proteome</keyword>
<dbReference type="AlphaFoldDB" id="A0A183D4X4"/>
<feature type="transmembrane region" description="Helical" evidence="1">
    <location>
        <begin position="12"/>
        <end position="31"/>
    </location>
</feature>
<keyword evidence="1" id="KW-0812">Transmembrane</keyword>
<name>A0A183D4X4_9BILA</name>
<dbReference type="WBParaSite" id="GPUH_0000377201-mRNA-1">
    <property type="protein sequence ID" value="GPUH_0000377201-mRNA-1"/>
    <property type="gene ID" value="GPUH_0000377201"/>
</dbReference>
<reference evidence="2 3" key="2">
    <citation type="submission" date="2018-11" db="EMBL/GenBank/DDBJ databases">
        <authorList>
            <consortium name="Pathogen Informatics"/>
        </authorList>
    </citation>
    <scope>NUCLEOTIDE SEQUENCE [LARGE SCALE GENOMIC DNA]</scope>
</reference>
<accession>A0A183D4X4</accession>